<dbReference type="SUPFAM" id="SSF46689">
    <property type="entry name" value="Homeodomain-like"/>
    <property type="match status" value="1"/>
</dbReference>
<evidence type="ECO:0000313" key="5">
    <source>
        <dbReference type="Proteomes" id="UP000467428"/>
    </source>
</evidence>
<evidence type="ECO:0000256" key="2">
    <source>
        <dbReference type="PROSITE-ProRule" id="PRU00335"/>
    </source>
</evidence>
<dbReference type="Gene3D" id="1.10.10.60">
    <property type="entry name" value="Homeodomain-like"/>
    <property type="match status" value="1"/>
</dbReference>
<proteinExistence type="predicted"/>
<dbReference type="KEGG" id="marz:MARA_33110"/>
<dbReference type="Pfam" id="PF00440">
    <property type="entry name" value="TetR_N"/>
    <property type="match status" value="1"/>
</dbReference>
<keyword evidence="1 2" id="KW-0238">DNA-binding</keyword>
<evidence type="ECO:0000259" key="3">
    <source>
        <dbReference type="PROSITE" id="PS50977"/>
    </source>
</evidence>
<protein>
    <submittedName>
        <fullName evidence="4">TetR family transcriptional regulator</fullName>
    </submittedName>
</protein>
<geneLocation type="plasmid" evidence="5">
    <name>pjcm18538 dna</name>
</geneLocation>
<dbReference type="Proteomes" id="UP000467428">
    <property type="component" value="Chromosome"/>
</dbReference>
<dbReference type="Pfam" id="PF17920">
    <property type="entry name" value="TetR_C_16"/>
    <property type="match status" value="1"/>
</dbReference>
<dbReference type="InterPro" id="IPR009057">
    <property type="entry name" value="Homeodomain-like_sf"/>
</dbReference>
<accession>A0A7I7RZG1</accession>
<evidence type="ECO:0000313" key="4">
    <source>
        <dbReference type="EMBL" id="BBY49843.1"/>
    </source>
</evidence>
<dbReference type="InterPro" id="IPR041678">
    <property type="entry name" value="TetR_C_16"/>
</dbReference>
<dbReference type="SUPFAM" id="SSF48498">
    <property type="entry name" value="Tetracyclin repressor-like, C-terminal domain"/>
    <property type="match status" value="1"/>
</dbReference>
<feature type="DNA-binding region" description="H-T-H motif" evidence="2">
    <location>
        <begin position="18"/>
        <end position="37"/>
    </location>
</feature>
<dbReference type="AlphaFoldDB" id="A0A7I7RZG1"/>
<reference evidence="4 5" key="1">
    <citation type="journal article" date="2019" name="Emerg. Microbes Infect.">
        <title>Comprehensive subspecies identification of 175 nontuberculous mycobacteria species based on 7547 genomic profiles.</title>
        <authorList>
            <person name="Matsumoto Y."/>
            <person name="Kinjo T."/>
            <person name="Motooka D."/>
            <person name="Nabeya D."/>
            <person name="Jung N."/>
            <person name="Uechi K."/>
            <person name="Horii T."/>
            <person name="Iida T."/>
            <person name="Fujita J."/>
            <person name="Nakamura S."/>
        </authorList>
    </citation>
    <scope>NUCLEOTIDE SEQUENCE [LARGE SCALE GENOMIC DNA]</scope>
    <source>
        <strain evidence="4 5">JCM 18538</strain>
    </source>
</reference>
<dbReference type="PROSITE" id="PS50977">
    <property type="entry name" value="HTH_TETR_2"/>
    <property type="match status" value="1"/>
</dbReference>
<organism evidence="4 5">
    <name type="scientific">Mycolicibacterium arabiense</name>
    <dbReference type="NCBI Taxonomy" id="1286181"/>
    <lineage>
        <taxon>Bacteria</taxon>
        <taxon>Bacillati</taxon>
        <taxon>Actinomycetota</taxon>
        <taxon>Actinomycetes</taxon>
        <taxon>Mycobacteriales</taxon>
        <taxon>Mycobacteriaceae</taxon>
        <taxon>Mycolicibacterium</taxon>
    </lineage>
</organism>
<name>A0A7I7RZG1_9MYCO</name>
<dbReference type="InterPro" id="IPR050109">
    <property type="entry name" value="HTH-type_TetR-like_transc_reg"/>
</dbReference>
<sequence length="210" mass="22952">MLAAAKERFAHDGYEKTTLRAIAKDARVDPSMVLYLFGSKADLFKESLRLNIDPTLLASAMAGAEGTIGERLVKQYFTIWEAPETASTMATMLQSATSNSDANEAFRTFMRNYVLTAVSGVIGGDEQARLRAMLAATSLVGTALMRYVMKVPPLATLPADDLARLLSPTVTRYLVADADELGLPSLDELEAVNALVQHHDTDHHQDDRHQ</sequence>
<dbReference type="EMBL" id="AP022593">
    <property type="protein sequence ID" value="BBY49843.1"/>
    <property type="molecule type" value="Genomic_DNA"/>
</dbReference>
<dbReference type="Gene3D" id="1.10.357.10">
    <property type="entry name" value="Tetracycline Repressor, domain 2"/>
    <property type="match status" value="1"/>
</dbReference>
<evidence type="ECO:0000256" key="1">
    <source>
        <dbReference type="ARBA" id="ARBA00023125"/>
    </source>
</evidence>
<gene>
    <name evidence="4" type="ORF">MARA_33110</name>
</gene>
<dbReference type="GO" id="GO:0003700">
    <property type="term" value="F:DNA-binding transcription factor activity"/>
    <property type="evidence" value="ECO:0007669"/>
    <property type="project" value="TreeGrafter"/>
</dbReference>
<dbReference type="InterPro" id="IPR036271">
    <property type="entry name" value="Tet_transcr_reg_TetR-rel_C_sf"/>
</dbReference>
<dbReference type="InterPro" id="IPR001647">
    <property type="entry name" value="HTH_TetR"/>
</dbReference>
<dbReference type="PANTHER" id="PTHR30055:SF235">
    <property type="entry name" value="TRANSCRIPTIONAL REGULATORY PROTEIN"/>
    <property type="match status" value="1"/>
</dbReference>
<dbReference type="PANTHER" id="PTHR30055">
    <property type="entry name" value="HTH-TYPE TRANSCRIPTIONAL REGULATOR RUTR"/>
    <property type="match status" value="1"/>
</dbReference>
<keyword evidence="5" id="KW-1185">Reference proteome</keyword>
<dbReference type="GO" id="GO:0000976">
    <property type="term" value="F:transcription cis-regulatory region binding"/>
    <property type="evidence" value="ECO:0007669"/>
    <property type="project" value="TreeGrafter"/>
</dbReference>
<feature type="domain" description="HTH tetR-type" evidence="3">
    <location>
        <begin position="1"/>
        <end position="55"/>
    </location>
</feature>